<organism evidence="2 3">
    <name type="scientific">Cryobacterium breve</name>
    <dbReference type="NCBI Taxonomy" id="1259258"/>
    <lineage>
        <taxon>Bacteria</taxon>
        <taxon>Bacillati</taxon>
        <taxon>Actinomycetota</taxon>
        <taxon>Actinomycetes</taxon>
        <taxon>Micrococcales</taxon>
        <taxon>Microbacteriaceae</taxon>
        <taxon>Cryobacterium</taxon>
    </lineage>
</organism>
<name>A0ABY2J4B9_9MICO</name>
<feature type="compositionally biased region" description="Basic and acidic residues" evidence="1">
    <location>
        <begin position="80"/>
        <end position="96"/>
    </location>
</feature>
<accession>A0ABY2J4B9</accession>
<dbReference type="RefSeq" id="WP_134363112.1">
    <property type="nucleotide sequence ID" value="NZ_SOGJ01000019.1"/>
</dbReference>
<gene>
    <name evidence="2" type="ORF">E3O65_07445</name>
</gene>
<dbReference type="Proteomes" id="UP000298355">
    <property type="component" value="Unassembled WGS sequence"/>
</dbReference>
<keyword evidence="3" id="KW-1185">Reference proteome</keyword>
<sequence length="96" mass="9901">MKPGSIIMLILGTVLSMRGLMLTLAGGTAAVVTARGGDGYLTSPARSFSVQSFALTSPRRSGVEVAVSRSICPAFGSEPSPRREATSSSESRGRPT</sequence>
<protein>
    <recommendedName>
        <fullName evidence="4">Secreted protein</fullName>
    </recommendedName>
</protein>
<comment type="caution">
    <text evidence="2">The sequence shown here is derived from an EMBL/GenBank/DDBJ whole genome shotgun (WGS) entry which is preliminary data.</text>
</comment>
<proteinExistence type="predicted"/>
<reference evidence="2 3" key="1">
    <citation type="submission" date="2019-03" db="EMBL/GenBank/DDBJ databases">
        <title>Genomics of glacier-inhabiting Cryobacterium strains.</title>
        <authorList>
            <person name="Liu Q."/>
            <person name="Xin Y.-H."/>
        </authorList>
    </citation>
    <scope>NUCLEOTIDE SEQUENCE [LARGE SCALE GENOMIC DNA]</scope>
    <source>
        <strain evidence="2 3">TMT4-23</strain>
    </source>
</reference>
<feature type="region of interest" description="Disordered" evidence="1">
    <location>
        <begin position="74"/>
        <end position="96"/>
    </location>
</feature>
<evidence type="ECO:0008006" key="4">
    <source>
        <dbReference type="Google" id="ProtNLM"/>
    </source>
</evidence>
<evidence type="ECO:0000313" key="3">
    <source>
        <dbReference type="Proteomes" id="UP000298355"/>
    </source>
</evidence>
<evidence type="ECO:0000313" key="2">
    <source>
        <dbReference type="EMBL" id="TFC98700.1"/>
    </source>
</evidence>
<evidence type="ECO:0000256" key="1">
    <source>
        <dbReference type="SAM" id="MobiDB-lite"/>
    </source>
</evidence>
<dbReference type="EMBL" id="SOGJ01000019">
    <property type="protein sequence ID" value="TFC98700.1"/>
    <property type="molecule type" value="Genomic_DNA"/>
</dbReference>